<dbReference type="Pfam" id="PF13564">
    <property type="entry name" value="DoxX_2"/>
    <property type="match status" value="1"/>
</dbReference>
<feature type="transmembrane region" description="Helical" evidence="5">
    <location>
        <begin position="74"/>
        <end position="97"/>
    </location>
</feature>
<dbReference type="Proteomes" id="UP000220133">
    <property type="component" value="Chromosome"/>
</dbReference>
<evidence type="ECO:0000256" key="4">
    <source>
        <dbReference type="ARBA" id="ARBA00023136"/>
    </source>
</evidence>
<keyword evidence="2 5" id="KW-0812">Transmembrane</keyword>
<keyword evidence="7" id="KW-1185">Reference proteome</keyword>
<protein>
    <recommendedName>
        <fullName evidence="8">DoxX family protein</fullName>
    </recommendedName>
</protein>
<accession>A0A291QZD5</accession>
<feature type="transmembrane region" description="Helical" evidence="5">
    <location>
        <begin position="103"/>
        <end position="119"/>
    </location>
</feature>
<comment type="subcellular location">
    <subcellularLocation>
        <location evidence="1">Membrane</location>
        <topology evidence="1">Multi-pass membrane protein</topology>
    </subcellularLocation>
</comment>
<keyword evidence="3 5" id="KW-1133">Transmembrane helix</keyword>
<dbReference type="OrthoDB" id="7960583at2"/>
<proteinExistence type="predicted"/>
<keyword evidence="4 5" id="KW-0472">Membrane</keyword>
<gene>
    <name evidence="6" type="ORF">COR50_20190</name>
</gene>
<evidence type="ECO:0000256" key="3">
    <source>
        <dbReference type="ARBA" id="ARBA00022989"/>
    </source>
</evidence>
<evidence type="ECO:0008006" key="8">
    <source>
        <dbReference type="Google" id="ProtNLM"/>
    </source>
</evidence>
<sequence length="139" mass="15894">MRKKNSSLLFTWSYYTSTLFFTFIILFSVGNYLFNNDFIREGFIKMGYPTYIIYPLAAVKMVGLAVIWSRKQNLLFGLAYAGFFYNCILAAFAHLMIHDNGQWFAVAALILIVISYFTSNHSLYKKSNNGSSTENEVGV</sequence>
<dbReference type="GO" id="GO:0016020">
    <property type="term" value="C:membrane"/>
    <property type="evidence" value="ECO:0007669"/>
    <property type="project" value="UniProtKB-SubCell"/>
</dbReference>
<evidence type="ECO:0000256" key="1">
    <source>
        <dbReference type="ARBA" id="ARBA00004141"/>
    </source>
</evidence>
<evidence type="ECO:0000313" key="7">
    <source>
        <dbReference type="Proteomes" id="UP000220133"/>
    </source>
</evidence>
<evidence type="ECO:0000313" key="6">
    <source>
        <dbReference type="EMBL" id="ATL49308.1"/>
    </source>
</evidence>
<organism evidence="6 7">
    <name type="scientific">Chitinophaga caeni</name>
    <dbReference type="NCBI Taxonomy" id="2029983"/>
    <lineage>
        <taxon>Bacteria</taxon>
        <taxon>Pseudomonadati</taxon>
        <taxon>Bacteroidota</taxon>
        <taxon>Chitinophagia</taxon>
        <taxon>Chitinophagales</taxon>
        <taxon>Chitinophagaceae</taxon>
        <taxon>Chitinophaga</taxon>
    </lineage>
</organism>
<feature type="transmembrane region" description="Helical" evidence="5">
    <location>
        <begin position="12"/>
        <end position="34"/>
    </location>
</feature>
<name>A0A291QZD5_9BACT</name>
<dbReference type="InterPro" id="IPR032808">
    <property type="entry name" value="DoxX"/>
</dbReference>
<evidence type="ECO:0000256" key="5">
    <source>
        <dbReference type="SAM" id="Phobius"/>
    </source>
</evidence>
<dbReference type="AlphaFoldDB" id="A0A291QZD5"/>
<dbReference type="EMBL" id="CP023777">
    <property type="protein sequence ID" value="ATL49308.1"/>
    <property type="molecule type" value="Genomic_DNA"/>
</dbReference>
<dbReference type="KEGG" id="cbae:COR50_20190"/>
<reference evidence="6 7" key="1">
    <citation type="submission" date="2017-10" db="EMBL/GenBank/DDBJ databases">
        <title>Paenichitinophaga pekingensis gen. nov., sp. nov., isolated from activated sludge.</title>
        <authorList>
            <person name="Jin D."/>
            <person name="Kong X."/>
            <person name="Deng Y."/>
            <person name="Bai Z."/>
        </authorList>
    </citation>
    <scope>NUCLEOTIDE SEQUENCE [LARGE SCALE GENOMIC DNA]</scope>
    <source>
        <strain evidence="6 7">13</strain>
    </source>
</reference>
<feature type="transmembrane region" description="Helical" evidence="5">
    <location>
        <begin position="46"/>
        <end position="67"/>
    </location>
</feature>
<evidence type="ECO:0000256" key="2">
    <source>
        <dbReference type="ARBA" id="ARBA00022692"/>
    </source>
</evidence>